<dbReference type="PROSITE" id="PS50011">
    <property type="entry name" value="PROTEIN_KINASE_DOM"/>
    <property type="match status" value="1"/>
</dbReference>
<keyword evidence="2" id="KW-0547">Nucleotide-binding</keyword>
<protein>
    <submittedName>
        <fullName evidence="6">4214_t:CDS:1</fullName>
    </submittedName>
</protein>
<evidence type="ECO:0000256" key="2">
    <source>
        <dbReference type="ARBA" id="ARBA00022741"/>
    </source>
</evidence>
<dbReference type="PANTHER" id="PTHR44329:SF288">
    <property type="entry name" value="MITOGEN-ACTIVATED PROTEIN KINASE KINASE KINASE 20"/>
    <property type="match status" value="1"/>
</dbReference>
<name>A0A9N9N744_9GLOM</name>
<feature type="non-terminal residue" evidence="6">
    <location>
        <position position="379"/>
    </location>
</feature>
<dbReference type="EMBL" id="CAJVPV010018953">
    <property type="protein sequence ID" value="CAG8709304.1"/>
    <property type="molecule type" value="Genomic_DNA"/>
</dbReference>
<evidence type="ECO:0000256" key="1">
    <source>
        <dbReference type="ARBA" id="ARBA00022679"/>
    </source>
</evidence>
<evidence type="ECO:0000259" key="5">
    <source>
        <dbReference type="PROSITE" id="PS50011"/>
    </source>
</evidence>
<gene>
    <name evidence="6" type="ORF">AMORRO_LOCUS12596</name>
</gene>
<evidence type="ECO:0000256" key="3">
    <source>
        <dbReference type="ARBA" id="ARBA00022777"/>
    </source>
</evidence>
<dbReference type="OrthoDB" id="2443628at2759"/>
<feature type="non-terminal residue" evidence="6">
    <location>
        <position position="1"/>
    </location>
</feature>
<dbReference type="InterPro" id="IPR051681">
    <property type="entry name" value="Ser/Thr_Kinases-Pseudokinases"/>
</dbReference>
<dbReference type="PANTHER" id="PTHR44329">
    <property type="entry name" value="SERINE/THREONINE-PROTEIN KINASE TNNI3K-RELATED"/>
    <property type="match status" value="1"/>
</dbReference>
<dbReference type="InterPro" id="IPR001245">
    <property type="entry name" value="Ser-Thr/Tyr_kinase_cat_dom"/>
</dbReference>
<dbReference type="SUPFAM" id="SSF56112">
    <property type="entry name" value="Protein kinase-like (PK-like)"/>
    <property type="match status" value="1"/>
</dbReference>
<sequence>PNGHGNEWKNWTSGSDEVDEFIHEIQRNANESREFIEWIPYDKFKNVEYVARGGFGSVSKAVWTEGYVKWWDCKRKIWKRSGEDSWDGYEVACLKSLDHFSKEFFQEIKNQLKFRKSNNAIAVYGITKNPEGGDFVMVMQYAEKGSLRSMLNENYNKLNWKKKLDILRFIASGLSEIHKEGLVHKDFHSGNIMMADESASYITDFGLCKPIISNPTRDNKIFGVLPYVAPEVLRGKDYTSESDVYSFGVIMTEVFTGYPPYHDVSNDVHLMLSICNGLRPRIRRPVPRLLLDLIHRCLDEKLENRPSSSELTRTLKRYYVDVNLENEESEIYRQVISIEEDIARSQQDYSIDFSQLNSDTHSTAVYTSRLLPRPDLFSA</sequence>
<feature type="domain" description="Protein kinase" evidence="5">
    <location>
        <begin position="44"/>
        <end position="319"/>
    </location>
</feature>
<organism evidence="6 7">
    <name type="scientific">Acaulospora morrowiae</name>
    <dbReference type="NCBI Taxonomy" id="94023"/>
    <lineage>
        <taxon>Eukaryota</taxon>
        <taxon>Fungi</taxon>
        <taxon>Fungi incertae sedis</taxon>
        <taxon>Mucoromycota</taxon>
        <taxon>Glomeromycotina</taxon>
        <taxon>Glomeromycetes</taxon>
        <taxon>Diversisporales</taxon>
        <taxon>Acaulosporaceae</taxon>
        <taxon>Acaulospora</taxon>
    </lineage>
</organism>
<dbReference type="GO" id="GO:0005524">
    <property type="term" value="F:ATP binding"/>
    <property type="evidence" value="ECO:0007669"/>
    <property type="project" value="UniProtKB-KW"/>
</dbReference>
<evidence type="ECO:0000313" key="6">
    <source>
        <dbReference type="EMBL" id="CAG8709304.1"/>
    </source>
</evidence>
<dbReference type="Proteomes" id="UP000789342">
    <property type="component" value="Unassembled WGS sequence"/>
</dbReference>
<proteinExistence type="predicted"/>
<dbReference type="AlphaFoldDB" id="A0A9N9N744"/>
<keyword evidence="7" id="KW-1185">Reference proteome</keyword>
<evidence type="ECO:0000256" key="4">
    <source>
        <dbReference type="ARBA" id="ARBA00022840"/>
    </source>
</evidence>
<comment type="caution">
    <text evidence="6">The sequence shown here is derived from an EMBL/GenBank/DDBJ whole genome shotgun (WGS) entry which is preliminary data.</text>
</comment>
<dbReference type="InterPro" id="IPR011009">
    <property type="entry name" value="Kinase-like_dom_sf"/>
</dbReference>
<dbReference type="Gene3D" id="1.10.510.10">
    <property type="entry name" value="Transferase(Phosphotransferase) domain 1"/>
    <property type="match status" value="1"/>
</dbReference>
<dbReference type="GO" id="GO:0004674">
    <property type="term" value="F:protein serine/threonine kinase activity"/>
    <property type="evidence" value="ECO:0007669"/>
    <property type="project" value="TreeGrafter"/>
</dbReference>
<keyword evidence="3" id="KW-0418">Kinase</keyword>
<keyword evidence="4" id="KW-0067">ATP-binding</keyword>
<accession>A0A9N9N744</accession>
<dbReference type="InterPro" id="IPR000719">
    <property type="entry name" value="Prot_kinase_dom"/>
</dbReference>
<reference evidence="6" key="1">
    <citation type="submission" date="2021-06" db="EMBL/GenBank/DDBJ databases">
        <authorList>
            <person name="Kallberg Y."/>
            <person name="Tangrot J."/>
            <person name="Rosling A."/>
        </authorList>
    </citation>
    <scope>NUCLEOTIDE SEQUENCE</scope>
    <source>
        <strain evidence="6">CL551</strain>
    </source>
</reference>
<evidence type="ECO:0000313" key="7">
    <source>
        <dbReference type="Proteomes" id="UP000789342"/>
    </source>
</evidence>
<keyword evidence="1" id="KW-0808">Transferase</keyword>
<dbReference type="Pfam" id="PF07714">
    <property type="entry name" value="PK_Tyr_Ser-Thr"/>
    <property type="match status" value="1"/>
</dbReference>